<feature type="region of interest" description="Disordered" evidence="1">
    <location>
        <begin position="1"/>
        <end position="45"/>
    </location>
</feature>
<dbReference type="Proteomes" id="UP001151532">
    <property type="component" value="Chromosome 10"/>
</dbReference>
<evidence type="ECO:0000313" key="3">
    <source>
        <dbReference type="Proteomes" id="UP001151532"/>
    </source>
</evidence>
<protein>
    <submittedName>
        <fullName evidence="2">Uncharacterized protein</fullName>
    </submittedName>
</protein>
<keyword evidence="3" id="KW-1185">Reference proteome</keyword>
<accession>A0A9Q0TU19</accession>
<proteinExistence type="predicted"/>
<feature type="region of interest" description="Disordered" evidence="1">
    <location>
        <begin position="62"/>
        <end position="81"/>
    </location>
</feature>
<dbReference type="OrthoDB" id="1938127at2759"/>
<gene>
    <name evidence="2" type="ORF">OIU79_005842</name>
</gene>
<feature type="region of interest" description="Disordered" evidence="1">
    <location>
        <begin position="106"/>
        <end position="143"/>
    </location>
</feature>
<evidence type="ECO:0000256" key="1">
    <source>
        <dbReference type="SAM" id="MobiDB-lite"/>
    </source>
</evidence>
<feature type="compositionally biased region" description="Low complexity" evidence="1">
    <location>
        <begin position="72"/>
        <end position="81"/>
    </location>
</feature>
<evidence type="ECO:0000313" key="2">
    <source>
        <dbReference type="EMBL" id="KAJ6717784.1"/>
    </source>
</evidence>
<feature type="compositionally biased region" description="Basic and acidic residues" evidence="1">
    <location>
        <begin position="117"/>
        <end position="137"/>
    </location>
</feature>
<reference evidence="2" key="1">
    <citation type="submission" date="2022-11" db="EMBL/GenBank/DDBJ databases">
        <authorList>
            <person name="Hyden B.L."/>
            <person name="Feng K."/>
            <person name="Yates T."/>
            <person name="Jawdy S."/>
            <person name="Smart L.B."/>
            <person name="Muchero W."/>
        </authorList>
    </citation>
    <scope>NUCLEOTIDE SEQUENCE</scope>
    <source>
        <tissue evidence="2">Shoot tip</tissue>
    </source>
</reference>
<name>A0A9Q0TU19_SALPP</name>
<reference evidence="2" key="2">
    <citation type="journal article" date="2023" name="Int. J. Mol. Sci.">
        <title>De Novo Assembly and Annotation of 11 Diverse Shrub Willow (Salix) Genomes Reveals Novel Gene Organization in Sex-Linked Regions.</title>
        <authorList>
            <person name="Hyden B."/>
            <person name="Feng K."/>
            <person name="Yates T.B."/>
            <person name="Jawdy S."/>
            <person name="Cereghino C."/>
            <person name="Smart L.B."/>
            <person name="Muchero W."/>
        </authorList>
    </citation>
    <scope>NUCLEOTIDE SEQUENCE</scope>
    <source>
        <tissue evidence="2">Shoot tip</tissue>
    </source>
</reference>
<sequence>MKKLFFFKPSSSNDGNNNTSSPLSADKQVYWEAPLEGKPNDQDNDIAQCNFWSPRGLFSKSGKQTYDSQIPSNSSGLRRSRSLSSAAFLDDGMGQMNFSCINDETISSSSSSSCAHQQHDHSSNLTPERRAKTKRFEVAATRL</sequence>
<dbReference type="EMBL" id="JAPFFK010000014">
    <property type="protein sequence ID" value="KAJ6717784.1"/>
    <property type="molecule type" value="Genomic_DNA"/>
</dbReference>
<dbReference type="AlphaFoldDB" id="A0A9Q0TU19"/>
<feature type="compositionally biased region" description="Low complexity" evidence="1">
    <location>
        <begin position="10"/>
        <end position="21"/>
    </location>
</feature>
<comment type="caution">
    <text evidence="2">The sequence shown here is derived from an EMBL/GenBank/DDBJ whole genome shotgun (WGS) entry which is preliminary data.</text>
</comment>
<feature type="compositionally biased region" description="Polar residues" evidence="1">
    <location>
        <begin position="62"/>
        <end position="71"/>
    </location>
</feature>
<feature type="non-terminal residue" evidence="2">
    <location>
        <position position="1"/>
    </location>
</feature>
<organism evidence="2 3">
    <name type="scientific">Salix purpurea</name>
    <name type="common">Purple osier willow</name>
    <dbReference type="NCBI Taxonomy" id="77065"/>
    <lineage>
        <taxon>Eukaryota</taxon>
        <taxon>Viridiplantae</taxon>
        <taxon>Streptophyta</taxon>
        <taxon>Embryophyta</taxon>
        <taxon>Tracheophyta</taxon>
        <taxon>Spermatophyta</taxon>
        <taxon>Magnoliopsida</taxon>
        <taxon>eudicotyledons</taxon>
        <taxon>Gunneridae</taxon>
        <taxon>Pentapetalae</taxon>
        <taxon>rosids</taxon>
        <taxon>fabids</taxon>
        <taxon>Malpighiales</taxon>
        <taxon>Salicaceae</taxon>
        <taxon>Saliceae</taxon>
        <taxon>Salix</taxon>
    </lineage>
</organism>